<organism evidence="1 2">
    <name type="scientific">Cercophora samala</name>
    <dbReference type="NCBI Taxonomy" id="330535"/>
    <lineage>
        <taxon>Eukaryota</taxon>
        <taxon>Fungi</taxon>
        <taxon>Dikarya</taxon>
        <taxon>Ascomycota</taxon>
        <taxon>Pezizomycotina</taxon>
        <taxon>Sordariomycetes</taxon>
        <taxon>Sordariomycetidae</taxon>
        <taxon>Sordariales</taxon>
        <taxon>Lasiosphaeriaceae</taxon>
        <taxon>Cercophora</taxon>
    </lineage>
</organism>
<evidence type="ECO:0000313" key="1">
    <source>
        <dbReference type="EMBL" id="KAK0662108.1"/>
    </source>
</evidence>
<accession>A0AA40D6B8</accession>
<sequence length="516" mass="56989">MKDNRGWRIEAGDRTAVAQALLNHGADPNSRASVLLPPCPAPESWMVRSGPPANPAEDLSSRWPLSPLQHAFLAGDFQLCKLLVTTPRTSTPDREIAWMYEVMMYCIMNTKQSIAPVIRRADAVDVITILTGPLGGSPIADAVCLAWTLAVLAKENCSGLFSSIKLETQGKPDCYCLRNHPESHGARACYGIKKEYLVQAARMIISQPAFDAGKLSLTLDATRWNKRYGTTPVQLGTVCLEEAILAGQQDIVLKLLNMKCEGMLRVEALRLAVTMATANNSSLPILETLLLHGAPLHVQEDETNHDLASPHGLRRHQSCVHLHGVGYALDDALTNLATWKTGLPCRNPLLYAICLGNKEAVGLMLRFYFTYSAPDASLTRLYVREACVRLDHAMLAVLLDFEPMRQVCLENGTSPFVFLVRNVEALCHGFGTVGSRIKFDNMTANSYHTSGIDVSHRVRQLSLWVSCVNQFGKARISYQVKDSVGKSVHNYFLEYKAYRGGDRLLLEVSRSLKNVP</sequence>
<dbReference type="SUPFAM" id="SSF48403">
    <property type="entry name" value="Ankyrin repeat"/>
    <property type="match status" value="1"/>
</dbReference>
<evidence type="ECO:0000313" key="2">
    <source>
        <dbReference type="Proteomes" id="UP001174997"/>
    </source>
</evidence>
<dbReference type="InterPro" id="IPR036770">
    <property type="entry name" value="Ankyrin_rpt-contain_sf"/>
</dbReference>
<protein>
    <submittedName>
        <fullName evidence="1">Uncharacterized protein</fullName>
    </submittedName>
</protein>
<keyword evidence="2" id="KW-1185">Reference proteome</keyword>
<gene>
    <name evidence="1" type="ORF">QBC41DRAFT_235336</name>
</gene>
<reference evidence="1" key="1">
    <citation type="submission" date="2023-06" db="EMBL/GenBank/DDBJ databases">
        <title>Genome-scale phylogeny and comparative genomics of the fungal order Sordariales.</title>
        <authorList>
            <consortium name="Lawrence Berkeley National Laboratory"/>
            <person name="Hensen N."/>
            <person name="Bonometti L."/>
            <person name="Westerberg I."/>
            <person name="Brannstrom I.O."/>
            <person name="Guillou S."/>
            <person name="Cros-Aarteil S."/>
            <person name="Calhoun S."/>
            <person name="Haridas S."/>
            <person name="Kuo A."/>
            <person name="Mondo S."/>
            <person name="Pangilinan J."/>
            <person name="Riley R."/>
            <person name="Labutti K."/>
            <person name="Andreopoulos B."/>
            <person name="Lipzen A."/>
            <person name="Chen C."/>
            <person name="Yanf M."/>
            <person name="Daum C."/>
            <person name="Ng V."/>
            <person name="Clum A."/>
            <person name="Steindorff A."/>
            <person name="Ohm R."/>
            <person name="Martin F."/>
            <person name="Silar P."/>
            <person name="Natvig D."/>
            <person name="Lalanne C."/>
            <person name="Gautier V."/>
            <person name="Ament-Velasquez S.L."/>
            <person name="Kruys A."/>
            <person name="Hutchinson M.I."/>
            <person name="Powell A.J."/>
            <person name="Barry K."/>
            <person name="Miller A.N."/>
            <person name="Grigoriev I.V."/>
            <person name="Debuchy R."/>
            <person name="Gladieux P."/>
            <person name="Thoren M.H."/>
            <person name="Johannesson H."/>
        </authorList>
    </citation>
    <scope>NUCLEOTIDE SEQUENCE</scope>
    <source>
        <strain evidence="1">CBS 307.81</strain>
    </source>
</reference>
<dbReference type="EMBL" id="JAULSY010000143">
    <property type="protein sequence ID" value="KAK0662108.1"/>
    <property type="molecule type" value="Genomic_DNA"/>
</dbReference>
<dbReference type="Proteomes" id="UP001174997">
    <property type="component" value="Unassembled WGS sequence"/>
</dbReference>
<dbReference type="AlphaFoldDB" id="A0AA40D6B8"/>
<name>A0AA40D6B8_9PEZI</name>
<comment type="caution">
    <text evidence="1">The sequence shown here is derived from an EMBL/GenBank/DDBJ whole genome shotgun (WGS) entry which is preliminary data.</text>
</comment>
<proteinExistence type="predicted"/>